<keyword evidence="2" id="KW-1185">Reference proteome</keyword>
<proteinExistence type="predicted"/>
<reference evidence="1" key="1">
    <citation type="submission" date="2022-04" db="EMBL/GenBank/DDBJ databases">
        <title>Jade perch genome.</title>
        <authorList>
            <person name="Chao B."/>
        </authorList>
    </citation>
    <scope>NUCLEOTIDE SEQUENCE</scope>
    <source>
        <strain evidence="1">CB-2022</strain>
    </source>
</reference>
<accession>A0ACB8VUD8</accession>
<sequence>MFHRFHVNQNDRDYLRFLWWKNGDTSSDSKEYRKKVYLFGAASSPGCANYGMKYLASQNEKDYPEASNFTRNNFYVDDGLISVESVDTAIRLVREAQHICANGRLHLHKFISNNREVLESIPDSKRASGVHDVDLNHDELPVQTVLGVKWNKFSDDSAVVGLITDGDDREYRGLIQDFAWNWCLRNNVATLRQHRLLGQQHHGQGQEENGQTGEEGQLWLAKPSSLLNNTSHPLQGTLTALGSSFSERLLHPCCVKERTGSRRQQSEQGCPDFPHSRHFLQLFQGDPEAFPGQLRDIVSPACPGSSPRPPPGGTCLEHHPREASRRHPKEMPKPPQLTPLDVKEQQLYSELPPSDLVLSVITQSS</sequence>
<dbReference type="Proteomes" id="UP000831701">
    <property type="component" value="Chromosome 17"/>
</dbReference>
<comment type="caution">
    <text evidence="1">The sequence shown here is derived from an EMBL/GenBank/DDBJ whole genome shotgun (WGS) entry which is preliminary data.</text>
</comment>
<evidence type="ECO:0000313" key="1">
    <source>
        <dbReference type="EMBL" id="KAI3359201.1"/>
    </source>
</evidence>
<gene>
    <name evidence="1" type="ORF">L3Q82_002718</name>
</gene>
<name>A0ACB8VUD8_9TELE</name>
<protein>
    <submittedName>
        <fullName evidence="1">Uncharacterized protein</fullName>
    </submittedName>
</protein>
<organism evidence="1 2">
    <name type="scientific">Scortum barcoo</name>
    <name type="common">barcoo grunter</name>
    <dbReference type="NCBI Taxonomy" id="214431"/>
    <lineage>
        <taxon>Eukaryota</taxon>
        <taxon>Metazoa</taxon>
        <taxon>Chordata</taxon>
        <taxon>Craniata</taxon>
        <taxon>Vertebrata</taxon>
        <taxon>Euteleostomi</taxon>
        <taxon>Actinopterygii</taxon>
        <taxon>Neopterygii</taxon>
        <taxon>Teleostei</taxon>
        <taxon>Neoteleostei</taxon>
        <taxon>Acanthomorphata</taxon>
        <taxon>Eupercaria</taxon>
        <taxon>Centrarchiformes</taxon>
        <taxon>Terapontoidei</taxon>
        <taxon>Terapontidae</taxon>
        <taxon>Scortum</taxon>
    </lineage>
</organism>
<dbReference type="EMBL" id="CM041547">
    <property type="protein sequence ID" value="KAI3359201.1"/>
    <property type="molecule type" value="Genomic_DNA"/>
</dbReference>
<evidence type="ECO:0000313" key="2">
    <source>
        <dbReference type="Proteomes" id="UP000831701"/>
    </source>
</evidence>